<keyword evidence="6" id="KW-1185">Reference proteome</keyword>
<feature type="domain" description="BRO1" evidence="3">
    <location>
        <begin position="3"/>
        <end position="390"/>
    </location>
</feature>
<dbReference type="Proteomes" id="UP000494256">
    <property type="component" value="Unassembled WGS sequence"/>
</dbReference>
<feature type="region of interest" description="Disordered" evidence="2">
    <location>
        <begin position="786"/>
        <end position="830"/>
    </location>
</feature>
<dbReference type="PANTHER" id="PTHR23030:SF39">
    <property type="entry name" value="PROGRAMMED CELL DEATH 6-INTERACTING PROTEIN"/>
    <property type="match status" value="1"/>
</dbReference>
<accession>A0A8S0ZQE5</accession>
<dbReference type="InterPro" id="IPR004328">
    <property type="entry name" value="BRO1_dom"/>
</dbReference>
<sequence length="830" mass="90906">MAELLFVPLKKSSDIDIVKPLRNLIHSTYNTGESNEDYTDALNELSRLRANAVWKVFEKTSLDIIYSYYDQLVSLESKIPPQEVQIPFKWKDAFDKGSIFGGRMSLTISSLAYERMCILFNMAAMQSTLASQQQLDTEDSLKLAAKLFQQAAGIFLYLKANIMMAVHQETTPDLNPETLDALAKLMLAQAQEVIAYKCIKDEMKESMVAKVCAQCEELYTDAWRALNKDQLKPLWDRDWLSIVSAKQSAFRGLAQLYQSLVCRANKAVGEEIARLTVAEEQLKHAQSRVAVPGYLQEHVTRAARNLASATKDNDFIYHERVPEAAQLEPIARASIAKPLPPQDKWASGGRDLFGGLVPMAVHQALQTSSARRAELVSGEINKLREATQLLNSVLASLNLPACLEVAGPALPDAIRSKAAAVRDAGGLTELTRLMAELPELLQRNKDILDEAERMLREEAEADATLRQQFGARWSRTESAKLTEAFRVNADKYRQIIDNAIRADNIVQQKFQQHKENIALLSSSEGEISAGVPDAPDGPTPGSDADAVRQLRGLMEEVETMKAERDAIEAELKDATVDLKDKFLAALAADGALDEPSLSAAALGAALAPLQRQVGDTLARQAALVARVQTAAGALAAARGGASGRDVALGRLCAAADAFQELTANLNEGIKFYNDLTQLLVAFQNKVSDFCFARKTEKDELLKDLTQEASRGSVRPAPAPPQHHNEPAAVARREPPPRPPPPSGAPASTSALPYPSQPQGMPLPYGAVGAAPYPYYAAPMPALYNPYATLPYPHHQRMPPPQPYQPYQYPAPQPGQPYQQPPPAGYNPYQQ</sequence>
<evidence type="ECO:0000256" key="1">
    <source>
        <dbReference type="SAM" id="Coils"/>
    </source>
</evidence>
<evidence type="ECO:0000313" key="7">
    <source>
        <dbReference type="Proteomes" id="UP000494256"/>
    </source>
</evidence>
<evidence type="ECO:0000313" key="6">
    <source>
        <dbReference type="Proteomes" id="UP000494106"/>
    </source>
</evidence>
<feature type="coiled-coil region" evidence="1">
    <location>
        <begin position="430"/>
        <end position="468"/>
    </location>
</feature>
<evidence type="ECO:0000259" key="3">
    <source>
        <dbReference type="PROSITE" id="PS51180"/>
    </source>
</evidence>
<organism evidence="5 6">
    <name type="scientific">Arctia plantaginis</name>
    <name type="common">Wood tiger moth</name>
    <name type="synonym">Phalaena plantaginis</name>
    <dbReference type="NCBI Taxonomy" id="874455"/>
    <lineage>
        <taxon>Eukaryota</taxon>
        <taxon>Metazoa</taxon>
        <taxon>Ecdysozoa</taxon>
        <taxon>Arthropoda</taxon>
        <taxon>Hexapoda</taxon>
        <taxon>Insecta</taxon>
        <taxon>Pterygota</taxon>
        <taxon>Neoptera</taxon>
        <taxon>Endopterygota</taxon>
        <taxon>Lepidoptera</taxon>
        <taxon>Glossata</taxon>
        <taxon>Ditrysia</taxon>
        <taxon>Noctuoidea</taxon>
        <taxon>Erebidae</taxon>
        <taxon>Arctiinae</taxon>
        <taxon>Arctia</taxon>
    </lineage>
</organism>
<keyword evidence="1" id="KW-0175">Coiled coil</keyword>
<dbReference type="Gene3D" id="1.20.120.560">
    <property type="entry name" value="alix/aip1 in complex with the ypdl late domain"/>
    <property type="match status" value="1"/>
</dbReference>
<dbReference type="GO" id="GO:0000281">
    <property type="term" value="P:mitotic cytokinesis"/>
    <property type="evidence" value="ECO:0007669"/>
    <property type="project" value="TreeGrafter"/>
</dbReference>
<gene>
    <name evidence="4" type="ORF">APLA_LOCUS2707</name>
    <name evidence="5" type="ORF">APLA_LOCUS5894</name>
</gene>
<dbReference type="OrthoDB" id="2141925at2759"/>
<feature type="coiled-coil region" evidence="1">
    <location>
        <begin position="550"/>
        <end position="577"/>
    </location>
</feature>
<evidence type="ECO:0000256" key="2">
    <source>
        <dbReference type="SAM" id="MobiDB-lite"/>
    </source>
</evidence>
<evidence type="ECO:0000313" key="5">
    <source>
        <dbReference type="EMBL" id="CAB3235065.1"/>
    </source>
</evidence>
<dbReference type="FunFam" id="1.25.40.280:FF:000001">
    <property type="entry name" value="programmed cell death 6-interacting protein-like isoform X1"/>
    <property type="match status" value="1"/>
</dbReference>
<dbReference type="EMBL" id="CADEBD010000275">
    <property type="protein sequence ID" value="CAB3226810.1"/>
    <property type="molecule type" value="Genomic_DNA"/>
</dbReference>
<dbReference type="PANTHER" id="PTHR23030">
    <property type="entry name" value="PCD6 INTERACTING PROTEIN-RELATED"/>
    <property type="match status" value="1"/>
</dbReference>
<dbReference type="Proteomes" id="UP000494106">
    <property type="component" value="Unassembled WGS sequence"/>
</dbReference>
<dbReference type="InterPro" id="IPR025304">
    <property type="entry name" value="ALIX_V_dom"/>
</dbReference>
<dbReference type="SMART" id="SM01041">
    <property type="entry name" value="BRO1"/>
    <property type="match status" value="1"/>
</dbReference>
<dbReference type="PROSITE" id="PS51180">
    <property type="entry name" value="BRO1"/>
    <property type="match status" value="1"/>
</dbReference>
<protein>
    <recommendedName>
        <fullName evidence="3">BRO1 domain-containing protein</fullName>
    </recommendedName>
</protein>
<reference evidence="6 7" key="1">
    <citation type="submission" date="2020-04" db="EMBL/GenBank/DDBJ databases">
        <authorList>
            <person name="Wallbank WR R."/>
            <person name="Pardo Diaz C."/>
            <person name="Kozak K."/>
            <person name="Martin S."/>
            <person name="Jiggins C."/>
            <person name="Moest M."/>
            <person name="Warren A I."/>
            <person name="Byers J.R.P. K."/>
            <person name="Montejo-Kovacevich G."/>
            <person name="Yen C E."/>
        </authorList>
    </citation>
    <scope>NUCLEOTIDE SEQUENCE [LARGE SCALE GENOMIC DNA]</scope>
</reference>
<dbReference type="EMBL" id="CADEBC010000485">
    <property type="protein sequence ID" value="CAB3235065.1"/>
    <property type="molecule type" value="Genomic_DNA"/>
</dbReference>
<dbReference type="GO" id="GO:0005768">
    <property type="term" value="C:endosome"/>
    <property type="evidence" value="ECO:0007669"/>
    <property type="project" value="TreeGrafter"/>
</dbReference>
<dbReference type="Gene3D" id="1.25.40.280">
    <property type="entry name" value="alix/aip1 like domains"/>
    <property type="match status" value="1"/>
</dbReference>
<feature type="compositionally biased region" description="Pro residues" evidence="2">
    <location>
        <begin position="797"/>
        <end position="824"/>
    </location>
</feature>
<name>A0A8S0ZQE5_ARCPL</name>
<proteinExistence type="predicted"/>
<comment type="caution">
    <text evidence="5">The sequence shown here is derived from an EMBL/GenBank/DDBJ whole genome shotgun (WGS) entry which is preliminary data.</text>
</comment>
<dbReference type="InterPro" id="IPR038499">
    <property type="entry name" value="BRO1_sf"/>
</dbReference>
<evidence type="ECO:0000313" key="4">
    <source>
        <dbReference type="EMBL" id="CAB3226810.1"/>
    </source>
</evidence>
<feature type="compositionally biased region" description="Basic and acidic residues" evidence="2">
    <location>
        <begin position="722"/>
        <end position="735"/>
    </location>
</feature>
<dbReference type="Gene3D" id="1.20.140.50">
    <property type="entry name" value="alix/aip1 like domains"/>
    <property type="match status" value="1"/>
</dbReference>
<dbReference type="Pfam" id="PF03097">
    <property type="entry name" value="BRO1"/>
    <property type="match status" value="1"/>
</dbReference>
<dbReference type="AlphaFoldDB" id="A0A8S0ZQE5"/>
<feature type="region of interest" description="Disordered" evidence="2">
    <location>
        <begin position="707"/>
        <end position="756"/>
    </location>
</feature>
<dbReference type="CDD" id="cd09240">
    <property type="entry name" value="BRO1_Alix"/>
    <property type="match status" value="1"/>
</dbReference>
<dbReference type="Pfam" id="PF13949">
    <property type="entry name" value="ALIX_LYPXL_bnd"/>
    <property type="match status" value="1"/>
</dbReference>